<proteinExistence type="predicted"/>
<protein>
    <submittedName>
        <fullName evidence="1">Uncharacterized protein</fullName>
    </submittedName>
</protein>
<dbReference type="Proteomes" id="UP000316759">
    <property type="component" value="Unassembled WGS sequence"/>
</dbReference>
<accession>A0A504YA93</accession>
<dbReference type="EMBL" id="SUNJ01013127">
    <property type="protein sequence ID" value="TPP57501.1"/>
    <property type="molecule type" value="Genomic_DNA"/>
</dbReference>
<gene>
    <name evidence="1" type="ORF">FGIG_03576</name>
</gene>
<dbReference type="OrthoDB" id="10360587at2759"/>
<name>A0A504YA93_FASGI</name>
<dbReference type="AlphaFoldDB" id="A0A504YA93"/>
<sequence length="81" mass="9082">MYSITLTKYYQSASFLDFTAPDPIKPRPIQPRRDAPLPERCSMIPAAQENSTVCTDDALLGRRTSSGLIVLALVMLSTRWH</sequence>
<comment type="caution">
    <text evidence="1">The sequence shown here is derived from an EMBL/GenBank/DDBJ whole genome shotgun (WGS) entry which is preliminary data.</text>
</comment>
<reference evidence="1 2" key="1">
    <citation type="submission" date="2019-04" db="EMBL/GenBank/DDBJ databases">
        <title>Annotation for the trematode Fasciola gigantica.</title>
        <authorList>
            <person name="Choi Y.-J."/>
        </authorList>
    </citation>
    <scope>NUCLEOTIDE SEQUENCE [LARGE SCALE GENOMIC DNA]</scope>
    <source>
        <strain evidence="1">Uganda_cow_1</strain>
    </source>
</reference>
<organism evidence="1 2">
    <name type="scientific">Fasciola gigantica</name>
    <name type="common">Giant liver fluke</name>
    <dbReference type="NCBI Taxonomy" id="46835"/>
    <lineage>
        <taxon>Eukaryota</taxon>
        <taxon>Metazoa</taxon>
        <taxon>Spiralia</taxon>
        <taxon>Lophotrochozoa</taxon>
        <taxon>Platyhelminthes</taxon>
        <taxon>Trematoda</taxon>
        <taxon>Digenea</taxon>
        <taxon>Plagiorchiida</taxon>
        <taxon>Echinostomata</taxon>
        <taxon>Echinostomatoidea</taxon>
        <taxon>Fasciolidae</taxon>
        <taxon>Fasciola</taxon>
    </lineage>
</organism>
<evidence type="ECO:0000313" key="2">
    <source>
        <dbReference type="Proteomes" id="UP000316759"/>
    </source>
</evidence>
<evidence type="ECO:0000313" key="1">
    <source>
        <dbReference type="EMBL" id="TPP57501.1"/>
    </source>
</evidence>
<keyword evidence="2" id="KW-1185">Reference proteome</keyword>